<comment type="caution">
    <text evidence="2">The sequence shown here is derived from an EMBL/GenBank/DDBJ whole genome shotgun (WGS) entry which is preliminary data.</text>
</comment>
<sequence>MARIQKYHTGIKKVIQHNIREFKNGKCPTNLEVNSEKTKDNYSLICRGNTAKEIENFRKQITKECFYYKNRKNIVWVNEVIFTLPHDTPPEQERPFFEESLNYLISTLPMGSRCIFLAEVHCDEGQVLKDGKTVVQGQKHLHVMYVPAVKDIQHDGYAFKICSDALTRRAMLKKFHPNYQKWLNSAGVKGTVYSGKTSGKGISVKSLKEISKATGLSLEHIQNLEIENKHLHEKVQELENTILHSTVEPEHSWGTDSWGTSSEWGNNIDKEHEKLW</sequence>
<dbReference type="Proteomes" id="UP000266376">
    <property type="component" value="Unassembled WGS sequence"/>
</dbReference>
<name>A0A395XH18_9FIRM</name>
<dbReference type="Gene3D" id="3.30.930.30">
    <property type="match status" value="1"/>
</dbReference>
<feature type="compositionally biased region" description="Polar residues" evidence="1">
    <location>
        <begin position="254"/>
        <end position="265"/>
    </location>
</feature>
<protein>
    <submittedName>
        <fullName evidence="2">Uncharacterized protein</fullName>
    </submittedName>
</protein>
<dbReference type="EMBL" id="QSAJ01000063">
    <property type="protein sequence ID" value="RGW47728.1"/>
    <property type="molecule type" value="Genomic_DNA"/>
</dbReference>
<dbReference type="CDD" id="cd17242">
    <property type="entry name" value="MobM_relaxase"/>
    <property type="match status" value="1"/>
</dbReference>
<organism evidence="2 3">
    <name type="scientific">Dorea formicigenerans</name>
    <dbReference type="NCBI Taxonomy" id="39486"/>
    <lineage>
        <taxon>Bacteria</taxon>
        <taxon>Bacillati</taxon>
        <taxon>Bacillota</taxon>
        <taxon>Clostridia</taxon>
        <taxon>Lachnospirales</taxon>
        <taxon>Lachnospiraceae</taxon>
        <taxon>Dorea</taxon>
    </lineage>
</organism>
<feature type="region of interest" description="Disordered" evidence="1">
    <location>
        <begin position="249"/>
        <end position="268"/>
    </location>
</feature>
<proteinExistence type="predicted"/>
<reference evidence="2 3" key="1">
    <citation type="submission" date="2018-08" db="EMBL/GenBank/DDBJ databases">
        <title>A genome reference for cultivated species of the human gut microbiota.</title>
        <authorList>
            <person name="Zou Y."/>
            <person name="Xue W."/>
            <person name="Luo G."/>
        </authorList>
    </citation>
    <scope>NUCLEOTIDE SEQUENCE [LARGE SCALE GENOMIC DNA]</scope>
    <source>
        <strain evidence="2 3">AF12-11</strain>
    </source>
</reference>
<accession>A0A395XH18</accession>
<evidence type="ECO:0000313" key="3">
    <source>
        <dbReference type="Proteomes" id="UP000266376"/>
    </source>
</evidence>
<evidence type="ECO:0000256" key="1">
    <source>
        <dbReference type="SAM" id="MobiDB-lite"/>
    </source>
</evidence>
<gene>
    <name evidence="2" type="ORF">DWV67_15375</name>
</gene>
<evidence type="ECO:0000313" key="2">
    <source>
        <dbReference type="EMBL" id="RGW47728.1"/>
    </source>
</evidence>
<dbReference type="AlphaFoldDB" id="A0A395XH18"/>